<evidence type="ECO:0000256" key="1">
    <source>
        <dbReference type="ARBA" id="ARBA00001742"/>
    </source>
</evidence>
<dbReference type="GO" id="GO:0000139">
    <property type="term" value="C:Golgi membrane"/>
    <property type="evidence" value="ECO:0007669"/>
    <property type="project" value="UniProtKB-SubCell"/>
</dbReference>
<dbReference type="PROSITE" id="PS51885">
    <property type="entry name" value="NEPRILYSIN"/>
    <property type="match status" value="1"/>
</dbReference>
<comment type="catalytic activity">
    <reaction evidence="1">
        <text>Hydrolysis of the 21-Trp-|-Val-22 bond in big endothelin to form endothelin 1.</text>
        <dbReference type="EC" id="3.4.24.71"/>
    </reaction>
</comment>
<dbReference type="GO" id="GO:0004222">
    <property type="term" value="F:metalloendopeptidase activity"/>
    <property type="evidence" value="ECO:0007669"/>
    <property type="project" value="UniProtKB-EC"/>
</dbReference>
<keyword evidence="10" id="KW-0472">Membrane</keyword>
<organism evidence="15 16">
    <name type="scientific">Cricetulus griseus</name>
    <name type="common">Chinese hamster</name>
    <name type="synonym">Cricetulus barabensis griseus</name>
    <dbReference type="NCBI Taxonomy" id="10029"/>
    <lineage>
        <taxon>Eukaryota</taxon>
        <taxon>Metazoa</taxon>
        <taxon>Chordata</taxon>
        <taxon>Craniata</taxon>
        <taxon>Vertebrata</taxon>
        <taxon>Euteleostomi</taxon>
        <taxon>Mammalia</taxon>
        <taxon>Eutheria</taxon>
        <taxon>Euarchontoglires</taxon>
        <taxon>Glires</taxon>
        <taxon>Rodentia</taxon>
        <taxon>Myomorpha</taxon>
        <taxon>Muroidea</taxon>
        <taxon>Cricetidae</taxon>
        <taxon>Cricetinae</taxon>
        <taxon>Cricetulus</taxon>
    </lineage>
</organism>
<dbReference type="InParanoid" id="G3I311"/>
<dbReference type="Pfam" id="PF05649">
    <property type="entry name" value="Peptidase_M13_N"/>
    <property type="match status" value="1"/>
</dbReference>
<keyword evidence="9" id="KW-0333">Golgi apparatus</keyword>
<keyword evidence="11" id="KW-1015">Disulfide bond</keyword>
<sequence>MISEIRSAFEETLEELVWMDEKTRLAAKEKADAIYDMIGFPDFILEPKELDDVYDGYEVSEDSFFQNMLNLYNFSAKVMADQLRKPPSRDQ</sequence>
<keyword evidence="8" id="KW-1133">Transmembrane helix</keyword>
<dbReference type="STRING" id="10029.G3I311"/>
<evidence type="ECO:0000256" key="5">
    <source>
        <dbReference type="ARBA" id="ARBA00012316"/>
    </source>
</evidence>
<keyword evidence="13" id="KW-0968">Cytoplasmic vesicle</keyword>
<name>G3I311_CRIGR</name>
<dbReference type="PANTHER" id="PTHR11733:SF127">
    <property type="entry name" value="EEF1AKMT4-ECE2 READTHROUGH TRANSCRIPT PROTEIN-RELATED"/>
    <property type="match status" value="1"/>
</dbReference>
<dbReference type="SUPFAM" id="SSF55486">
    <property type="entry name" value="Metalloproteases ('zincins'), catalytic domain"/>
    <property type="match status" value="1"/>
</dbReference>
<keyword evidence="12" id="KW-0325">Glycoprotein</keyword>
<dbReference type="InterPro" id="IPR024079">
    <property type="entry name" value="MetalloPept_cat_dom_sf"/>
</dbReference>
<keyword evidence="7" id="KW-0735">Signal-anchor</keyword>
<dbReference type="GO" id="GO:0030658">
    <property type="term" value="C:transport vesicle membrane"/>
    <property type="evidence" value="ECO:0007669"/>
    <property type="project" value="UniProtKB-SubCell"/>
</dbReference>
<evidence type="ECO:0000256" key="4">
    <source>
        <dbReference type="ARBA" id="ARBA00004606"/>
    </source>
</evidence>
<evidence type="ECO:0000256" key="9">
    <source>
        <dbReference type="ARBA" id="ARBA00023034"/>
    </source>
</evidence>
<dbReference type="Gene3D" id="3.40.390.10">
    <property type="entry name" value="Collagenase (Catalytic Domain)"/>
    <property type="match status" value="1"/>
</dbReference>
<reference evidence="16" key="1">
    <citation type="journal article" date="2011" name="Nat. Biotechnol.">
        <title>The genomic sequence of the Chinese hamster ovary (CHO)-K1 cell line.</title>
        <authorList>
            <person name="Xu X."/>
            <person name="Nagarajan H."/>
            <person name="Lewis N.E."/>
            <person name="Pan S."/>
            <person name="Cai Z."/>
            <person name="Liu X."/>
            <person name="Chen W."/>
            <person name="Xie M."/>
            <person name="Wang W."/>
            <person name="Hammond S."/>
            <person name="Andersen M.R."/>
            <person name="Neff N."/>
            <person name="Passarelli B."/>
            <person name="Koh W."/>
            <person name="Fan H.C."/>
            <person name="Wang J."/>
            <person name="Gui Y."/>
            <person name="Lee K.H."/>
            <person name="Betenbaugh M.J."/>
            <person name="Quake S.R."/>
            <person name="Famili I."/>
            <person name="Palsson B.O."/>
            <person name="Wang J."/>
        </authorList>
    </citation>
    <scope>NUCLEOTIDE SEQUENCE [LARGE SCALE GENOMIC DNA]</scope>
    <source>
        <strain evidence="16">CHO K1 cell line</strain>
    </source>
</reference>
<keyword evidence="6" id="KW-0812">Transmembrane</keyword>
<evidence type="ECO:0000313" key="16">
    <source>
        <dbReference type="Proteomes" id="UP000001075"/>
    </source>
</evidence>
<evidence type="ECO:0000256" key="13">
    <source>
        <dbReference type="ARBA" id="ARBA00023329"/>
    </source>
</evidence>
<dbReference type="PANTHER" id="PTHR11733">
    <property type="entry name" value="ZINC METALLOPROTEASE FAMILY M13 NEPRILYSIN-RELATED"/>
    <property type="match status" value="1"/>
</dbReference>
<evidence type="ECO:0000256" key="8">
    <source>
        <dbReference type="ARBA" id="ARBA00022989"/>
    </source>
</evidence>
<evidence type="ECO:0000313" key="15">
    <source>
        <dbReference type="EMBL" id="EGV97787.1"/>
    </source>
</evidence>
<evidence type="ECO:0000256" key="3">
    <source>
        <dbReference type="ARBA" id="ARBA00004250"/>
    </source>
</evidence>
<gene>
    <name evidence="15" type="ORF">I79_017810</name>
</gene>
<dbReference type="InterPro" id="IPR000718">
    <property type="entry name" value="Peptidase_M13"/>
</dbReference>
<evidence type="ECO:0000256" key="7">
    <source>
        <dbReference type="ARBA" id="ARBA00022968"/>
    </source>
</evidence>
<evidence type="ECO:0000256" key="12">
    <source>
        <dbReference type="ARBA" id="ARBA00023180"/>
    </source>
</evidence>
<feature type="domain" description="Peptidase M13 N-terminal" evidence="14">
    <location>
        <begin position="1"/>
        <end position="41"/>
    </location>
</feature>
<protein>
    <recommendedName>
        <fullName evidence="5">endothelin-converting enzyme 1</fullName>
        <ecNumber evidence="5">3.4.24.71</ecNumber>
    </recommendedName>
</protein>
<dbReference type="InterPro" id="IPR008753">
    <property type="entry name" value="Peptidase_M13_N"/>
</dbReference>
<dbReference type="Proteomes" id="UP000001075">
    <property type="component" value="Unassembled WGS sequence"/>
</dbReference>
<accession>G3I311</accession>
<evidence type="ECO:0000256" key="6">
    <source>
        <dbReference type="ARBA" id="ARBA00022692"/>
    </source>
</evidence>
<evidence type="ECO:0000256" key="11">
    <source>
        <dbReference type="ARBA" id="ARBA00023157"/>
    </source>
</evidence>
<dbReference type="MEROPS" id="M13.003"/>
<dbReference type="GO" id="GO:0016485">
    <property type="term" value="P:protein processing"/>
    <property type="evidence" value="ECO:0007669"/>
    <property type="project" value="TreeGrafter"/>
</dbReference>
<dbReference type="EC" id="3.4.24.71" evidence="5"/>
<dbReference type="AlphaFoldDB" id="G3I311"/>
<evidence type="ECO:0000256" key="10">
    <source>
        <dbReference type="ARBA" id="ARBA00023136"/>
    </source>
</evidence>
<comment type="subcellular location">
    <subcellularLocation>
        <location evidence="3">Cytoplasmic vesicle</location>
        <location evidence="3">Secretory vesicle membrane</location>
    </subcellularLocation>
    <subcellularLocation>
        <location evidence="2">Golgi apparatus membrane</location>
        <topology evidence="2">Single-pass membrane protein</topology>
    </subcellularLocation>
    <subcellularLocation>
        <location evidence="4">Membrane</location>
        <topology evidence="4">Single-pass type II membrane protein</topology>
    </subcellularLocation>
</comment>
<dbReference type="GO" id="GO:0005886">
    <property type="term" value="C:plasma membrane"/>
    <property type="evidence" value="ECO:0007669"/>
    <property type="project" value="TreeGrafter"/>
</dbReference>
<dbReference type="EMBL" id="JH001162">
    <property type="protein sequence ID" value="EGV97787.1"/>
    <property type="molecule type" value="Genomic_DNA"/>
</dbReference>
<proteinExistence type="predicted"/>
<evidence type="ECO:0000259" key="14">
    <source>
        <dbReference type="Pfam" id="PF05649"/>
    </source>
</evidence>
<evidence type="ECO:0000256" key="2">
    <source>
        <dbReference type="ARBA" id="ARBA00004194"/>
    </source>
</evidence>